<name>A0ABM0M9K4_SACKO</name>
<dbReference type="SMART" id="SM00588">
    <property type="entry name" value="NEUZ"/>
    <property type="match status" value="1"/>
</dbReference>
<dbReference type="InterPro" id="IPR011989">
    <property type="entry name" value="ARM-like"/>
</dbReference>
<feature type="region of interest" description="Disordered" evidence="1">
    <location>
        <begin position="40"/>
        <end position="63"/>
    </location>
</feature>
<feature type="domain" description="NHR" evidence="3">
    <location>
        <begin position="254"/>
        <end position="422"/>
    </location>
</feature>
<dbReference type="Gene3D" id="1.25.10.10">
    <property type="entry name" value="Leucine-rich Repeat Variant"/>
    <property type="match status" value="1"/>
</dbReference>
<organism evidence="4 5">
    <name type="scientific">Saccoglossus kowalevskii</name>
    <name type="common">Acorn worm</name>
    <dbReference type="NCBI Taxonomy" id="10224"/>
    <lineage>
        <taxon>Eukaryota</taxon>
        <taxon>Metazoa</taxon>
        <taxon>Hemichordata</taxon>
        <taxon>Enteropneusta</taxon>
        <taxon>Harrimaniidae</taxon>
        <taxon>Saccoglossus</taxon>
    </lineage>
</organism>
<evidence type="ECO:0000313" key="4">
    <source>
        <dbReference type="Proteomes" id="UP000694865"/>
    </source>
</evidence>
<dbReference type="InterPro" id="IPR000225">
    <property type="entry name" value="Armadillo"/>
</dbReference>
<dbReference type="Pfam" id="PF07177">
    <property type="entry name" value="Neuralized"/>
    <property type="match status" value="1"/>
</dbReference>
<dbReference type="InterPro" id="IPR013320">
    <property type="entry name" value="ConA-like_dom_sf"/>
</dbReference>
<dbReference type="InterPro" id="IPR006573">
    <property type="entry name" value="NHR_dom"/>
</dbReference>
<dbReference type="InterPro" id="IPR001870">
    <property type="entry name" value="B30.2/SPRY"/>
</dbReference>
<dbReference type="SUPFAM" id="SSF49899">
    <property type="entry name" value="Concanavalin A-like lectins/glucanases"/>
    <property type="match status" value="1"/>
</dbReference>
<reference evidence="5" key="1">
    <citation type="submission" date="2025-08" db="UniProtKB">
        <authorList>
            <consortium name="RefSeq"/>
        </authorList>
    </citation>
    <scope>IDENTIFICATION</scope>
    <source>
        <tissue evidence="5">Testes</tissue>
    </source>
</reference>
<dbReference type="PROSITE" id="PS50188">
    <property type="entry name" value="B302_SPRY"/>
    <property type="match status" value="1"/>
</dbReference>
<dbReference type="PROSITE" id="PS51065">
    <property type="entry name" value="NHR"/>
    <property type="match status" value="1"/>
</dbReference>
<evidence type="ECO:0000313" key="5">
    <source>
        <dbReference type="RefSeq" id="XP_006816695.1"/>
    </source>
</evidence>
<dbReference type="InterPro" id="IPR003877">
    <property type="entry name" value="SPRY_dom"/>
</dbReference>
<dbReference type="CDD" id="cd12887">
    <property type="entry name" value="SPRY_NHR_like"/>
    <property type="match status" value="1"/>
</dbReference>
<protein>
    <submittedName>
        <fullName evidence="5">Neuralized-like protein 4-like</fullName>
    </submittedName>
</protein>
<evidence type="ECO:0000256" key="1">
    <source>
        <dbReference type="SAM" id="MobiDB-lite"/>
    </source>
</evidence>
<dbReference type="InterPro" id="IPR016024">
    <property type="entry name" value="ARM-type_fold"/>
</dbReference>
<dbReference type="SUPFAM" id="SSF48371">
    <property type="entry name" value="ARM repeat"/>
    <property type="match status" value="1"/>
</dbReference>
<dbReference type="InterPro" id="IPR050672">
    <property type="entry name" value="FBXO45-Fsn/SPSB_families"/>
</dbReference>
<dbReference type="InterPro" id="IPR043136">
    <property type="entry name" value="B30.2/SPRY_sf"/>
</dbReference>
<dbReference type="SMART" id="SM00449">
    <property type="entry name" value="SPRY"/>
    <property type="match status" value="1"/>
</dbReference>
<dbReference type="GeneID" id="102810096"/>
<accession>A0ABM0M9K4</accession>
<gene>
    <name evidence="5" type="primary">LOC102810096</name>
</gene>
<dbReference type="SMART" id="SM00185">
    <property type="entry name" value="ARM"/>
    <property type="match status" value="2"/>
</dbReference>
<dbReference type="Gene3D" id="2.60.120.920">
    <property type="match status" value="2"/>
</dbReference>
<dbReference type="PANTHER" id="PTHR12245:SF15">
    <property type="entry name" value="SPRY DOMAIN-CONTAINING SOCS BOX PROTEIN 2-LIKE ISOFORM X1"/>
    <property type="match status" value="1"/>
</dbReference>
<evidence type="ECO:0000259" key="3">
    <source>
        <dbReference type="PROSITE" id="PS51065"/>
    </source>
</evidence>
<dbReference type="PANTHER" id="PTHR12245">
    <property type="entry name" value="SPRY DOMAIN CONTAINING SOCS BOX PROTEIN"/>
    <property type="match status" value="1"/>
</dbReference>
<feature type="compositionally biased region" description="Polar residues" evidence="1">
    <location>
        <begin position="41"/>
        <end position="52"/>
    </location>
</feature>
<dbReference type="Pfam" id="PF00622">
    <property type="entry name" value="SPRY"/>
    <property type="match status" value="1"/>
</dbReference>
<dbReference type="Proteomes" id="UP000694865">
    <property type="component" value="Unplaced"/>
</dbReference>
<keyword evidence="4" id="KW-1185">Reference proteome</keyword>
<proteinExistence type="predicted"/>
<dbReference type="RefSeq" id="XP_006816695.1">
    <property type="nucleotide sequence ID" value="XM_006816632.1"/>
</dbReference>
<sequence>MGNVEGVSGLQGDPFMPQMRRRDIQSRVLEQALMEAMSDMLSGSQGSSNTTPEQREHGWDPEDCSSNIAVLGDGITARRGMQRYRTDGIRGKKGYRTGTHVFEFYCDEDERGSHAIIGVATPQAPLGCVGYTYLLGATSESWGWNLSDRKLTHGGKIVGIYPSRPIYTVPETVYATLDADNGTLSFKANGEDLGIAFKGLPRMNLVKPLCMAACSTKDQCDIRMKYMGSGGKITQETESGEQVVSVPTPTGNSYYKFHPRSGDQVDVMHGGRIARRRDAKNVFNNGIVLTRQPLKTDEKFEIRLDTKVGRWSGGLDFGFTTNTPNDLDYPTTMTECQHGVNMMWSGSNIVKNGTKVIELNKDLDDCTIGDTIGIERKGDGSFHLYLNGEVLQKAVRLKNNPPVVYGVVDIYGQAERVTICESTGVAPSQKVESDVPTKSEATGSDPNAIMFKMRDTVDKLKHWKFSDMRSALAEVTSTILQPYHNTTNRKIRQRFGDHLANIGGAHELTKLLERLDDMGMETPGVWQGINLVRSTCWNYSDASLKMCKEFGQSGILQKMFKDLSTFGATKIKSEKKKFMVISALNVIHNCAKASENRKIFHDMNATVRLAPLLKSEDMGVVTVTMLTLSYIVDEDKTDLLEATTNATEYLLGLLKKAVEDPELRGRSDDSTWSALEIATGLGNMAINDKNKTTLVEASCLPLFVKLLQKGGPPEQECAANALWTLAKSPSNKIKIASEPGAMDTLRQLSSSNIEAVKQAAERVIMTVNVPMQQFGPGMRTSPSRSKCDYQELCARFKTTLNLSDLFFNKDHNMCYCTSCHTARGDDLYYTRGQPGKSYGVPVGWCRFALKVPDRAHALDVFKTWHVAFHGTRMDAVKPILECGDLLMPGDTIMGGKKLGERDGHFTEDRKPAGFDTKQIFLSPSIRYSGDNVYSLAQSYKDGVTKKTYKTKVAFQVHIRPTSYKVGPETIGATGEIDPKFSNQEIEWFTKERGCVIPYGLLIKMD</sequence>
<evidence type="ECO:0000259" key="2">
    <source>
        <dbReference type="PROSITE" id="PS50188"/>
    </source>
</evidence>
<feature type="domain" description="B30.2/SPRY" evidence="2">
    <location>
        <begin position="37"/>
        <end position="231"/>
    </location>
</feature>